<accession>A0AAN6GAL1</accession>
<dbReference type="Proteomes" id="UP001176521">
    <property type="component" value="Unassembled WGS sequence"/>
</dbReference>
<proteinExistence type="predicted"/>
<dbReference type="EMBL" id="JAPDMQ010000368">
    <property type="protein sequence ID" value="KAK0526072.1"/>
    <property type="molecule type" value="Genomic_DNA"/>
</dbReference>
<comment type="caution">
    <text evidence="1">The sequence shown here is derived from an EMBL/GenBank/DDBJ whole genome shotgun (WGS) entry which is preliminary data.</text>
</comment>
<dbReference type="InterPro" id="IPR011009">
    <property type="entry name" value="Kinase-like_dom_sf"/>
</dbReference>
<dbReference type="Gene3D" id="1.10.510.10">
    <property type="entry name" value="Transferase(Phosphotransferase) domain 1"/>
    <property type="match status" value="1"/>
</dbReference>
<organism evidence="1 2">
    <name type="scientific">Tilletia horrida</name>
    <dbReference type="NCBI Taxonomy" id="155126"/>
    <lineage>
        <taxon>Eukaryota</taxon>
        <taxon>Fungi</taxon>
        <taxon>Dikarya</taxon>
        <taxon>Basidiomycota</taxon>
        <taxon>Ustilaginomycotina</taxon>
        <taxon>Exobasidiomycetes</taxon>
        <taxon>Tilletiales</taxon>
        <taxon>Tilletiaceae</taxon>
        <taxon>Tilletia</taxon>
    </lineage>
</organism>
<dbReference type="SUPFAM" id="SSF56112">
    <property type="entry name" value="Protein kinase-like (PK-like)"/>
    <property type="match status" value="1"/>
</dbReference>
<evidence type="ECO:0000313" key="1">
    <source>
        <dbReference type="EMBL" id="KAK0526072.1"/>
    </source>
</evidence>
<protein>
    <recommendedName>
        <fullName evidence="3">Protein kinase domain-containing protein</fullName>
    </recommendedName>
</protein>
<name>A0AAN6GAL1_9BASI</name>
<reference evidence="1" key="1">
    <citation type="journal article" date="2023" name="PhytoFront">
        <title>Draft Genome Resources of Seven Strains of Tilletia horrida, Causal Agent of Kernel Smut of Rice.</title>
        <authorList>
            <person name="Khanal S."/>
            <person name="Antony Babu S."/>
            <person name="Zhou X.G."/>
        </authorList>
    </citation>
    <scope>NUCLEOTIDE SEQUENCE</scope>
    <source>
        <strain evidence="1">TX3</strain>
    </source>
</reference>
<sequence>MQPPSNCYSRRAFGALPDPPPRLPSDAKDIHVFDWHLNSHRRQLCLSLAHHGALFRFRLSSDNDFGKRIYDAVLPSWQAGCQDDDGDDDWCNLNMRDPENVRLQTVIDAELEVLGAAVAALPELCKTACARNSAPVEGSILLIDLTGPSNVKAALQADVFRDVLLEELPRLQPDDCPGVPRVEPSAITLWASSYNHDNVFGVNVRLPGDASLERTVVLKTLKMPEPFDATHIDNTLLWSNKDTAADTAAQGDGQIPPMYRRNARQNRLLLSDIEPLEYYNNKDGPPAPEALGLWRIFADETGSPVYERVPDEQVSQSEAEVKARFRTIYAQLEQGLPTTEARERLLVYSLGCALAHLFTLRIHFKLPSAKTSPRTDDNENAAQMVDDIGNGIGKKRHWSTYVRTRPFARGDDVAQDEWEAYFPTSIQELVRRCVAFDPRERPLLSEVVETMERSVSLSSS</sequence>
<dbReference type="AlphaFoldDB" id="A0AAN6GAL1"/>
<gene>
    <name evidence="1" type="ORF">OC842_005303</name>
</gene>
<keyword evidence="2" id="KW-1185">Reference proteome</keyword>
<evidence type="ECO:0008006" key="3">
    <source>
        <dbReference type="Google" id="ProtNLM"/>
    </source>
</evidence>
<evidence type="ECO:0000313" key="2">
    <source>
        <dbReference type="Proteomes" id="UP001176521"/>
    </source>
</evidence>